<gene>
    <name evidence="11" type="primary">LOC106459684</name>
</gene>
<keyword evidence="5" id="KW-0472">Membrane</keyword>
<evidence type="ECO:0000256" key="2">
    <source>
        <dbReference type="ARBA" id="ARBA00022692"/>
    </source>
</evidence>
<dbReference type="PANTHER" id="PTHR13481">
    <property type="entry name" value="SREBP REGULATING GENE PROTEIN"/>
    <property type="match status" value="1"/>
</dbReference>
<keyword evidence="10" id="KW-1185">Reference proteome</keyword>
<evidence type="ECO:0000313" key="10">
    <source>
        <dbReference type="Proteomes" id="UP000694941"/>
    </source>
</evidence>
<dbReference type="GeneID" id="106459684"/>
<organism evidence="10 11">
    <name type="scientific">Limulus polyphemus</name>
    <name type="common">Atlantic horseshoe crab</name>
    <dbReference type="NCBI Taxonomy" id="6850"/>
    <lineage>
        <taxon>Eukaryota</taxon>
        <taxon>Metazoa</taxon>
        <taxon>Ecdysozoa</taxon>
        <taxon>Arthropoda</taxon>
        <taxon>Chelicerata</taxon>
        <taxon>Merostomata</taxon>
        <taxon>Xiphosura</taxon>
        <taxon>Limulidae</taxon>
        <taxon>Limulus</taxon>
    </lineage>
</organism>
<evidence type="ECO:0000256" key="1">
    <source>
        <dbReference type="ARBA" id="ARBA00004194"/>
    </source>
</evidence>
<dbReference type="Proteomes" id="UP000694941">
    <property type="component" value="Unplaced"/>
</dbReference>
<keyword evidence="4" id="KW-0333">Golgi apparatus</keyword>
<name>A0ABM1B4P7_LIMPO</name>
<sequence length="215" mass="24337">MRAKRVIRTMKLKNVVKLLKNRLFLAIILTFSFVYCIVSLVREGNTVETEELDLQKIHLPGRSFQWHVGRDYKENSSEKVVTCRNSVQGKVLIADDRGYVCQRHDVLPSGCCNVNAHTTKQYCCDTCQENGCCSIYEYCISCCLQPDKKVLLQKILGKASEKFNVLLASITDQFELCLTKCRTSSQSVEHENSYKDPKAKHCYGESPPAAQPSVS</sequence>
<comment type="subcellular location">
    <subcellularLocation>
        <location evidence="1">Golgi apparatus membrane</location>
        <topology evidence="1">Single-pass membrane protein</topology>
    </subcellularLocation>
</comment>
<dbReference type="InterPro" id="IPR019352">
    <property type="entry name" value="SPRING1"/>
</dbReference>
<protein>
    <recommendedName>
        <fullName evidence="8">SREBP regulating gene protein</fullName>
    </recommendedName>
</protein>
<reference evidence="11" key="1">
    <citation type="submission" date="2025-08" db="UniProtKB">
        <authorList>
            <consortium name="RefSeq"/>
        </authorList>
    </citation>
    <scope>IDENTIFICATION</scope>
    <source>
        <tissue evidence="11">Muscle</tissue>
    </source>
</reference>
<evidence type="ECO:0000256" key="5">
    <source>
        <dbReference type="ARBA" id="ARBA00023136"/>
    </source>
</evidence>
<evidence type="ECO:0000256" key="3">
    <source>
        <dbReference type="ARBA" id="ARBA00022989"/>
    </source>
</evidence>
<keyword evidence="6" id="KW-0325">Glycoprotein</keyword>
<evidence type="ECO:0000256" key="7">
    <source>
        <dbReference type="ARBA" id="ARBA00023461"/>
    </source>
</evidence>
<proteinExistence type="inferred from homology"/>
<evidence type="ECO:0000256" key="9">
    <source>
        <dbReference type="SAM" id="MobiDB-lite"/>
    </source>
</evidence>
<dbReference type="PANTHER" id="PTHR13481:SF0">
    <property type="entry name" value="SREBP REGULATING GENE PROTEIN"/>
    <property type="match status" value="1"/>
</dbReference>
<feature type="compositionally biased region" description="Basic and acidic residues" evidence="9">
    <location>
        <begin position="188"/>
        <end position="203"/>
    </location>
</feature>
<keyword evidence="3" id="KW-1133">Transmembrane helix</keyword>
<accession>A0ABM1B4P7</accession>
<evidence type="ECO:0000256" key="4">
    <source>
        <dbReference type="ARBA" id="ARBA00023034"/>
    </source>
</evidence>
<evidence type="ECO:0000256" key="8">
    <source>
        <dbReference type="ARBA" id="ARBA00023485"/>
    </source>
</evidence>
<evidence type="ECO:0000256" key="6">
    <source>
        <dbReference type="ARBA" id="ARBA00023180"/>
    </source>
</evidence>
<comment type="similarity">
    <text evidence="7">Belongs to the SPRING family.</text>
</comment>
<feature type="region of interest" description="Disordered" evidence="9">
    <location>
        <begin position="188"/>
        <end position="215"/>
    </location>
</feature>
<keyword evidence="2" id="KW-0812">Transmembrane</keyword>
<dbReference type="Pfam" id="PF10218">
    <property type="entry name" value="SPRING1"/>
    <property type="match status" value="1"/>
</dbReference>
<evidence type="ECO:0000313" key="11">
    <source>
        <dbReference type="RefSeq" id="XP_013774780.1"/>
    </source>
</evidence>
<dbReference type="RefSeq" id="XP_013774780.1">
    <property type="nucleotide sequence ID" value="XM_013919326.2"/>
</dbReference>